<feature type="region of interest" description="Disordered" evidence="1">
    <location>
        <begin position="1"/>
        <end position="21"/>
    </location>
</feature>
<name>A0ABY8W5N1_9MYCO</name>
<dbReference type="Proteomes" id="UP001236585">
    <property type="component" value="Chromosome"/>
</dbReference>
<dbReference type="RefSeq" id="WP_285190490.1">
    <property type="nucleotide sequence ID" value="NZ_CP126981.1"/>
</dbReference>
<accession>A0ABY8W5N1</accession>
<gene>
    <name evidence="2" type="ORF">PT015_10170</name>
</gene>
<evidence type="ECO:0000256" key="1">
    <source>
        <dbReference type="SAM" id="MobiDB-lite"/>
    </source>
</evidence>
<dbReference type="EMBL" id="CP126981">
    <property type="protein sequence ID" value="WIM89752.1"/>
    <property type="molecule type" value="Genomic_DNA"/>
</dbReference>
<reference evidence="2 3" key="1">
    <citation type="journal article" date="2023" name="Microbiol. Resour. Announc.">
        <title>Complete Genome Sequence of Mycobacterium wuenschmanii, a novel Nontuberculous Mycobacterium Isolated from a captive population of Amazon Milk Frogs.</title>
        <authorList>
            <person name="Hicks J."/>
            <person name="Zeineldin M."/>
            <person name="Ward H."/>
            <person name="Wuenschmann A."/>
            <person name="Camp P."/>
            <person name="Farrell D."/>
            <person name="Lehman K."/>
            <person name="Thacker T."/>
            <person name="Cuthbert E."/>
        </authorList>
    </citation>
    <scope>NUCLEOTIDE SEQUENCE [LARGE SCALE GENOMIC DNA]</scope>
    <source>
        <strain evidence="2 3">Wuenschmanii</strain>
    </source>
</reference>
<protein>
    <submittedName>
        <fullName evidence="2">Uncharacterized protein</fullName>
    </submittedName>
</protein>
<proteinExistence type="predicted"/>
<evidence type="ECO:0000313" key="2">
    <source>
        <dbReference type="EMBL" id="WIM89752.1"/>
    </source>
</evidence>
<evidence type="ECO:0000313" key="3">
    <source>
        <dbReference type="Proteomes" id="UP001236585"/>
    </source>
</evidence>
<organism evidence="2 3">
    <name type="scientific">Candidatus Mycobacterium wuenschmannii</name>
    <dbReference type="NCBI Taxonomy" id="3027808"/>
    <lineage>
        <taxon>Bacteria</taxon>
        <taxon>Bacillati</taxon>
        <taxon>Actinomycetota</taxon>
        <taxon>Actinomycetes</taxon>
        <taxon>Mycobacteriales</taxon>
        <taxon>Mycobacteriaceae</taxon>
        <taxon>Mycobacterium</taxon>
    </lineage>
</organism>
<sequence>MTRPADGRSAAENPTPGINRLTAGMRGRWLVTTQGSRHEWDLDAMTYMRIPGPGTQSGQFPHDHQRMTITQVVRWPRVGTTSLVFYDDPSDPQRIRLWRRSSRITSITELGEKDSNVKPDR</sequence>
<keyword evidence="3" id="KW-1185">Reference proteome</keyword>